<organism evidence="1 2">
    <name type="scientific">Plenodomus tracheiphilus IPT5</name>
    <dbReference type="NCBI Taxonomy" id="1408161"/>
    <lineage>
        <taxon>Eukaryota</taxon>
        <taxon>Fungi</taxon>
        <taxon>Dikarya</taxon>
        <taxon>Ascomycota</taxon>
        <taxon>Pezizomycotina</taxon>
        <taxon>Dothideomycetes</taxon>
        <taxon>Pleosporomycetidae</taxon>
        <taxon>Pleosporales</taxon>
        <taxon>Pleosporineae</taxon>
        <taxon>Leptosphaeriaceae</taxon>
        <taxon>Plenodomus</taxon>
    </lineage>
</organism>
<evidence type="ECO:0000313" key="1">
    <source>
        <dbReference type="EMBL" id="KAF2851078.1"/>
    </source>
</evidence>
<dbReference type="EMBL" id="MU006304">
    <property type="protein sequence ID" value="KAF2851078.1"/>
    <property type="molecule type" value="Genomic_DNA"/>
</dbReference>
<proteinExistence type="predicted"/>
<name>A0A6A7BA47_9PLEO</name>
<protein>
    <submittedName>
        <fullName evidence="1">Uncharacterized protein</fullName>
    </submittedName>
</protein>
<reference evidence="1" key="1">
    <citation type="submission" date="2020-01" db="EMBL/GenBank/DDBJ databases">
        <authorList>
            <consortium name="DOE Joint Genome Institute"/>
            <person name="Haridas S."/>
            <person name="Albert R."/>
            <person name="Binder M."/>
            <person name="Bloem J."/>
            <person name="Labutti K."/>
            <person name="Salamov A."/>
            <person name="Andreopoulos B."/>
            <person name="Baker S.E."/>
            <person name="Barry K."/>
            <person name="Bills G."/>
            <person name="Bluhm B.H."/>
            <person name="Cannon C."/>
            <person name="Castanera R."/>
            <person name="Culley D.E."/>
            <person name="Daum C."/>
            <person name="Ezra D."/>
            <person name="Gonzalez J.B."/>
            <person name="Henrissat B."/>
            <person name="Kuo A."/>
            <person name="Liang C."/>
            <person name="Lipzen A."/>
            <person name="Lutzoni F."/>
            <person name="Magnuson J."/>
            <person name="Mondo S."/>
            <person name="Nolan M."/>
            <person name="Ohm R."/>
            <person name="Pangilinan J."/>
            <person name="Park H.-J."/>
            <person name="Ramirez L."/>
            <person name="Alfaro M."/>
            <person name="Sun H."/>
            <person name="Tritt A."/>
            <person name="Yoshinaga Y."/>
            <person name="Zwiers L.-H."/>
            <person name="Turgeon B.G."/>
            <person name="Goodwin S.B."/>
            <person name="Spatafora J.W."/>
            <person name="Crous P.W."/>
            <person name="Grigoriev I.V."/>
        </authorList>
    </citation>
    <scope>NUCLEOTIDE SEQUENCE</scope>
    <source>
        <strain evidence="1">IPT5</strain>
    </source>
</reference>
<dbReference type="AlphaFoldDB" id="A0A6A7BA47"/>
<accession>A0A6A7BA47</accession>
<dbReference type="Proteomes" id="UP000799423">
    <property type="component" value="Unassembled WGS sequence"/>
</dbReference>
<evidence type="ECO:0000313" key="2">
    <source>
        <dbReference type="Proteomes" id="UP000799423"/>
    </source>
</evidence>
<sequence>MPAIVSSIEDLDALSEDMIQVEQVRANNFVGKSCGSHCLWCLQRQVMRCELRWGGTQIAQRFAIAGVEMEPTHMLLEQSRAASQSIANVITSGFSTQPADRALDCRCRQEKQQFITKAQRA</sequence>
<keyword evidence="2" id="KW-1185">Reference proteome</keyword>
<gene>
    <name evidence="1" type="ORF">T440DRAFT_478935</name>
</gene>